<accession>A0A7S2XMC1</accession>
<dbReference type="PROSITE" id="PS50216">
    <property type="entry name" value="DHHC"/>
    <property type="match status" value="1"/>
</dbReference>
<dbReference type="EC" id="2.3.1.225" evidence="7"/>
<evidence type="ECO:0000256" key="1">
    <source>
        <dbReference type="ARBA" id="ARBA00004141"/>
    </source>
</evidence>
<comment type="subcellular location">
    <subcellularLocation>
        <location evidence="1">Membrane</location>
        <topology evidence="1">Multi-pass membrane protein</topology>
    </subcellularLocation>
</comment>
<feature type="transmembrane region" description="Helical" evidence="7">
    <location>
        <begin position="213"/>
        <end position="236"/>
    </location>
</feature>
<dbReference type="InterPro" id="IPR039859">
    <property type="entry name" value="PFA4/ZDH16/20/ERF2-like"/>
</dbReference>
<evidence type="ECO:0000256" key="8">
    <source>
        <dbReference type="SAM" id="MobiDB-lite"/>
    </source>
</evidence>
<dbReference type="GO" id="GO:0005794">
    <property type="term" value="C:Golgi apparatus"/>
    <property type="evidence" value="ECO:0007669"/>
    <property type="project" value="TreeGrafter"/>
</dbReference>
<evidence type="ECO:0000313" key="10">
    <source>
        <dbReference type="EMBL" id="CAD9810831.1"/>
    </source>
</evidence>
<dbReference type="PANTHER" id="PTHR22883">
    <property type="entry name" value="ZINC FINGER DHHC DOMAIN CONTAINING PROTEIN"/>
    <property type="match status" value="1"/>
</dbReference>
<dbReference type="GO" id="GO:0006612">
    <property type="term" value="P:protein targeting to membrane"/>
    <property type="evidence" value="ECO:0007669"/>
    <property type="project" value="TreeGrafter"/>
</dbReference>
<dbReference type="GO" id="GO:0005783">
    <property type="term" value="C:endoplasmic reticulum"/>
    <property type="evidence" value="ECO:0007669"/>
    <property type="project" value="TreeGrafter"/>
</dbReference>
<feature type="transmembrane region" description="Helical" evidence="7">
    <location>
        <begin position="12"/>
        <end position="32"/>
    </location>
</feature>
<reference evidence="10" key="1">
    <citation type="submission" date="2021-01" db="EMBL/GenBank/DDBJ databases">
        <authorList>
            <person name="Corre E."/>
            <person name="Pelletier E."/>
            <person name="Niang G."/>
            <person name="Scheremetjew M."/>
            <person name="Finn R."/>
            <person name="Kale V."/>
            <person name="Holt S."/>
            <person name="Cochrane G."/>
            <person name="Meng A."/>
            <person name="Brown T."/>
            <person name="Cohen L."/>
        </authorList>
    </citation>
    <scope>NUCLEOTIDE SEQUENCE</scope>
    <source>
        <strain evidence="10">CCMP2084</strain>
    </source>
</reference>
<feature type="transmembrane region" description="Helical" evidence="7">
    <location>
        <begin position="38"/>
        <end position="61"/>
    </location>
</feature>
<dbReference type="GO" id="GO:0019706">
    <property type="term" value="F:protein-cysteine S-palmitoyltransferase activity"/>
    <property type="evidence" value="ECO:0007669"/>
    <property type="project" value="UniProtKB-EC"/>
</dbReference>
<dbReference type="InterPro" id="IPR001594">
    <property type="entry name" value="Palmitoyltrfase_DHHC"/>
</dbReference>
<comment type="catalytic activity">
    <reaction evidence="7">
        <text>L-cysteinyl-[protein] + hexadecanoyl-CoA = S-hexadecanoyl-L-cysteinyl-[protein] + CoA</text>
        <dbReference type="Rhea" id="RHEA:36683"/>
        <dbReference type="Rhea" id="RHEA-COMP:10131"/>
        <dbReference type="Rhea" id="RHEA-COMP:11032"/>
        <dbReference type="ChEBI" id="CHEBI:29950"/>
        <dbReference type="ChEBI" id="CHEBI:57287"/>
        <dbReference type="ChEBI" id="CHEBI:57379"/>
        <dbReference type="ChEBI" id="CHEBI:74151"/>
        <dbReference type="EC" id="2.3.1.225"/>
    </reaction>
</comment>
<proteinExistence type="inferred from homology"/>
<evidence type="ECO:0000259" key="9">
    <source>
        <dbReference type="Pfam" id="PF01529"/>
    </source>
</evidence>
<keyword evidence="5 7" id="KW-0472">Membrane</keyword>
<evidence type="ECO:0000256" key="2">
    <source>
        <dbReference type="ARBA" id="ARBA00022679"/>
    </source>
</evidence>
<evidence type="ECO:0000256" key="7">
    <source>
        <dbReference type="RuleBase" id="RU079119"/>
    </source>
</evidence>
<dbReference type="PANTHER" id="PTHR22883:SF203">
    <property type="entry name" value="PALMITOYLTRANSFERASE"/>
    <property type="match status" value="1"/>
</dbReference>
<keyword evidence="6 7" id="KW-0012">Acyltransferase</keyword>
<sequence length="389" mass="43808">MRRNGLERPWNGMQITTWVLLPVLLIQFGLFVTPILPFAVSIPCTIVFGVLGFLSAYFGYLTSVTDPIDEKLCKHNGIQPSSYSTVSEVPCGVLCCLFPPPSSKTQASHHHHAEKKTPTKAKRVKGGKESPDSAETFADNHASSHVKNLSTESGDHEEDDEDSKYCWVCETRVQEHSMHCKYCNKCVGGFDHHCQWLNTCVGKANYPYFFRTVVYTFVFVTAHLLCILAIIIFYFLEDSSFEEGGIHRRANNWLGVFDNVGNIIVGINIAFLSLNVISFVLLAQLLLFHLELKREKLTTYAYIVRDGVRRRDQARESSNIRSRRIVSIQEAKDAKQNWRVLHLKWGKCVGEVWPSCDPIRTNQNLPSEIEGSTRTSGNNASMSTSLGEA</sequence>
<feature type="region of interest" description="Disordered" evidence="8">
    <location>
        <begin position="364"/>
        <end position="389"/>
    </location>
</feature>
<gene>
    <name evidence="10" type="ORF">ASEP1449_LOCUS2655</name>
</gene>
<keyword evidence="4 7" id="KW-1133">Transmembrane helix</keyword>
<comment type="domain">
    <text evidence="7">The DHHC domain is required for palmitoyltransferase activity.</text>
</comment>
<keyword evidence="2 7" id="KW-0808">Transferase</keyword>
<evidence type="ECO:0000256" key="6">
    <source>
        <dbReference type="ARBA" id="ARBA00023315"/>
    </source>
</evidence>
<keyword evidence="3 7" id="KW-0812">Transmembrane</keyword>
<feature type="domain" description="Palmitoyltransferase DHHC" evidence="9">
    <location>
        <begin position="161"/>
        <end position="303"/>
    </location>
</feature>
<dbReference type="GO" id="GO:0016020">
    <property type="term" value="C:membrane"/>
    <property type="evidence" value="ECO:0007669"/>
    <property type="project" value="UniProtKB-SubCell"/>
</dbReference>
<dbReference type="Pfam" id="PF01529">
    <property type="entry name" value="DHHC"/>
    <property type="match status" value="1"/>
</dbReference>
<feature type="compositionally biased region" description="Basic residues" evidence="8">
    <location>
        <begin position="107"/>
        <end position="125"/>
    </location>
</feature>
<protein>
    <recommendedName>
        <fullName evidence="7">Palmitoyltransferase</fullName>
        <ecNumber evidence="7">2.3.1.225</ecNumber>
    </recommendedName>
</protein>
<dbReference type="EMBL" id="HBHQ01003997">
    <property type="protein sequence ID" value="CAD9810831.1"/>
    <property type="molecule type" value="Transcribed_RNA"/>
</dbReference>
<name>A0A7S2XMC1_9STRA</name>
<feature type="transmembrane region" description="Helical" evidence="7">
    <location>
        <begin position="263"/>
        <end position="288"/>
    </location>
</feature>
<evidence type="ECO:0000256" key="5">
    <source>
        <dbReference type="ARBA" id="ARBA00023136"/>
    </source>
</evidence>
<evidence type="ECO:0000256" key="3">
    <source>
        <dbReference type="ARBA" id="ARBA00022692"/>
    </source>
</evidence>
<dbReference type="AlphaFoldDB" id="A0A7S2XMC1"/>
<evidence type="ECO:0000256" key="4">
    <source>
        <dbReference type="ARBA" id="ARBA00022989"/>
    </source>
</evidence>
<feature type="region of interest" description="Disordered" evidence="8">
    <location>
        <begin position="103"/>
        <end position="160"/>
    </location>
</feature>
<comment type="similarity">
    <text evidence="7">Belongs to the DHHC palmitoyltransferase family.</text>
</comment>
<organism evidence="10">
    <name type="scientific">Attheya septentrionalis</name>
    <dbReference type="NCBI Taxonomy" id="420275"/>
    <lineage>
        <taxon>Eukaryota</taxon>
        <taxon>Sar</taxon>
        <taxon>Stramenopiles</taxon>
        <taxon>Ochrophyta</taxon>
        <taxon>Bacillariophyta</taxon>
        <taxon>Coscinodiscophyceae</taxon>
        <taxon>Chaetocerotophycidae</taxon>
        <taxon>Chaetocerotales</taxon>
        <taxon>Attheyaceae</taxon>
        <taxon>Attheya</taxon>
    </lineage>
</organism>